<dbReference type="Proteomes" id="UP001301958">
    <property type="component" value="Unassembled WGS sequence"/>
</dbReference>
<evidence type="ECO:0000256" key="1">
    <source>
        <dbReference type="SAM" id="MobiDB-lite"/>
    </source>
</evidence>
<keyword evidence="3" id="KW-1185">Reference proteome</keyword>
<gene>
    <name evidence="2" type="ORF">QBC38DRAFT_480088</name>
</gene>
<organism evidence="2 3">
    <name type="scientific">Podospora fimiseda</name>
    <dbReference type="NCBI Taxonomy" id="252190"/>
    <lineage>
        <taxon>Eukaryota</taxon>
        <taxon>Fungi</taxon>
        <taxon>Dikarya</taxon>
        <taxon>Ascomycota</taxon>
        <taxon>Pezizomycotina</taxon>
        <taxon>Sordariomycetes</taxon>
        <taxon>Sordariomycetidae</taxon>
        <taxon>Sordariales</taxon>
        <taxon>Podosporaceae</taxon>
        <taxon>Podospora</taxon>
    </lineage>
</organism>
<dbReference type="EMBL" id="MU865345">
    <property type="protein sequence ID" value="KAK4226560.1"/>
    <property type="molecule type" value="Genomic_DNA"/>
</dbReference>
<feature type="compositionally biased region" description="Low complexity" evidence="1">
    <location>
        <begin position="8"/>
        <end position="22"/>
    </location>
</feature>
<evidence type="ECO:0000313" key="2">
    <source>
        <dbReference type="EMBL" id="KAK4226560.1"/>
    </source>
</evidence>
<reference evidence="2" key="1">
    <citation type="journal article" date="2023" name="Mol. Phylogenet. Evol.">
        <title>Genome-scale phylogeny and comparative genomics of the fungal order Sordariales.</title>
        <authorList>
            <person name="Hensen N."/>
            <person name="Bonometti L."/>
            <person name="Westerberg I."/>
            <person name="Brannstrom I.O."/>
            <person name="Guillou S."/>
            <person name="Cros-Aarteil S."/>
            <person name="Calhoun S."/>
            <person name="Haridas S."/>
            <person name="Kuo A."/>
            <person name="Mondo S."/>
            <person name="Pangilinan J."/>
            <person name="Riley R."/>
            <person name="LaButti K."/>
            <person name="Andreopoulos B."/>
            <person name="Lipzen A."/>
            <person name="Chen C."/>
            <person name="Yan M."/>
            <person name="Daum C."/>
            <person name="Ng V."/>
            <person name="Clum A."/>
            <person name="Steindorff A."/>
            <person name="Ohm R.A."/>
            <person name="Martin F."/>
            <person name="Silar P."/>
            <person name="Natvig D.O."/>
            <person name="Lalanne C."/>
            <person name="Gautier V."/>
            <person name="Ament-Velasquez S.L."/>
            <person name="Kruys A."/>
            <person name="Hutchinson M.I."/>
            <person name="Powell A.J."/>
            <person name="Barry K."/>
            <person name="Miller A.N."/>
            <person name="Grigoriev I.V."/>
            <person name="Debuchy R."/>
            <person name="Gladieux P."/>
            <person name="Hiltunen Thoren M."/>
            <person name="Johannesson H."/>
        </authorList>
    </citation>
    <scope>NUCLEOTIDE SEQUENCE</scope>
    <source>
        <strain evidence="2">CBS 990.96</strain>
    </source>
</reference>
<feature type="region of interest" description="Disordered" evidence="1">
    <location>
        <begin position="1"/>
        <end position="114"/>
    </location>
</feature>
<evidence type="ECO:0000313" key="3">
    <source>
        <dbReference type="Proteomes" id="UP001301958"/>
    </source>
</evidence>
<protein>
    <submittedName>
        <fullName evidence="2">Uncharacterized protein</fullName>
    </submittedName>
</protein>
<reference evidence="2" key="2">
    <citation type="submission" date="2023-05" db="EMBL/GenBank/DDBJ databases">
        <authorList>
            <consortium name="Lawrence Berkeley National Laboratory"/>
            <person name="Steindorff A."/>
            <person name="Hensen N."/>
            <person name="Bonometti L."/>
            <person name="Westerberg I."/>
            <person name="Brannstrom I.O."/>
            <person name="Guillou S."/>
            <person name="Cros-Aarteil S."/>
            <person name="Calhoun S."/>
            <person name="Haridas S."/>
            <person name="Kuo A."/>
            <person name="Mondo S."/>
            <person name="Pangilinan J."/>
            <person name="Riley R."/>
            <person name="Labutti K."/>
            <person name="Andreopoulos B."/>
            <person name="Lipzen A."/>
            <person name="Chen C."/>
            <person name="Yanf M."/>
            <person name="Daum C."/>
            <person name="Ng V."/>
            <person name="Clum A."/>
            <person name="Ohm R."/>
            <person name="Martin F."/>
            <person name="Silar P."/>
            <person name="Natvig D."/>
            <person name="Lalanne C."/>
            <person name="Gautier V."/>
            <person name="Ament-Velasquez S.L."/>
            <person name="Kruys A."/>
            <person name="Hutchinson M.I."/>
            <person name="Powell A.J."/>
            <person name="Barry K."/>
            <person name="Miller A.N."/>
            <person name="Grigoriev I.V."/>
            <person name="Debuchy R."/>
            <person name="Gladieux P."/>
            <person name="Thoren M.H."/>
            <person name="Johannesson H."/>
        </authorList>
    </citation>
    <scope>NUCLEOTIDE SEQUENCE</scope>
    <source>
        <strain evidence="2">CBS 990.96</strain>
    </source>
</reference>
<dbReference type="AlphaFoldDB" id="A0AAN7BND2"/>
<accession>A0AAN7BND2</accession>
<feature type="compositionally biased region" description="Low complexity" evidence="1">
    <location>
        <begin position="32"/>
        <end position="42"/>
    </location>
</feature>
<comment type="caution">
    <text evidence="2">The sequence shown here is derived from an EMBL/GenBank/DDBJ whole genome shotgun (WGS) entry which is preliminary data.</text>
</comment>
<name>A0AAN7BND2_9PEZI</name>
<sequence length="136" mass="14574">MTTPYQDTTATNPASTSTSTLTGPTKAAPEGSSSPRPSTSTTLCEADQPKPKPKPQTPARYLYTERVAPPNPDYKPKPPSKLSKFMSKFQSPAVKSTKAKKKEEEDEEKRTGIKTYTAIGAPQGSGQWTADAVGNI</sequence>
<proteinExistence type="predicted"/>
<feature type="compositionally biased region" description="Pro residues" evidence="1">
    <location>
        <begin position="69"/>
        <end position="79"/>
    </location>
</feature>